<dbReference type="InterPro" id="IPR005467">
    <property type="entry name" value="His_kinase_dom"/>
</dbReference>
<dbReference type="InterPro" id="IPR003661">
    <property type="entry name" value="HisK_dim/P_dom"/>
</dbReference>
<dbReference type="SUPFAM" id="SSF55874">
    <property type="entry name" value="ATPase domain of HSP90 chaperone/DNA topoisomerase II/histidine kinase"/>
    <property type="match status" value="1"/>
</dbReference>
<evidence type="ECO:0000256" key="1">
    <source>
        <dbReference type="ARBA" id="ARBA00000085"/>
    </source>
</evidence>
<keyword evidence="7" id="KW-0902">Two-component regulatory system</keyword>
<dbReference type="RefSeq" id="WP_152812387.1">
    <property type="nucleotide sequence ID" value="NZ_VJXX01000001.1"/>
</dbReference>
<keyword evidence="8" id="KW-0472">Membrane</keyword>
<dbReference type="SMART" id="SM00387">
    <property type="entry name" value="HATPase_c"/>
    <property type="match status" value="1"/>
</dbReference>
<keyword evidence="8" id="KW-1133">Transmembrane helix</keyword>
<feature type="transmembrane region" description="Helical" evidence="8">
    <location>
        <begin position="125"/>
        <end position="144"/>
    </location>
</feature>
<dbReference type="Pfam" id="PF02518">
    <property type="entry name" value="HATPase_c"/>
    <property type="match status" value="1"/>
</dbReference>
<keyword evidence="4" id="KW-0597">Phosphoprotein</keyword>
<dbReference type="InterPro" id="IPR036097">
    <property type="entry name" value="HisK_dim/P_sf"/>
</dbReference>
<dbReference type="FunFam" id="3.30.565.10:FF:000006">
    <property type="entry name" value="Sensor histidine kinase WalK"/>
    <property type="match status" value="1"/>
</dbReference>
<evidence type="ECO:0000256" key="3">
    <source>
        <dbReference type="ARBA" id="ARBA00012438"/>
    </source>
</evidence>
<keyword evidence="8" id="KW-0812">Transmembrane</keyword>
<dbReference type="GO" id="GO:0005886">
    <property type="term" value="C:plasma membrane"/>
    <property type="evidence" value="ECO:0007669"/>
    <property type="project" value="UniProtKB-SubCell"/>
</dbReference>
<evidence type="ECO:0000256" key="4">
    <source>
        <dbReference type="ARBA" id="ARBA00022553"/>
    </source>
</evidence>
<gene>
    <name evidence="10" type="ORF">FNH21_03630</name>
</gene>
<evidence type="ECO:0000256" key="7">
    <source>
        <dbReference type="ARBA" id="ARBA00023012"/>
    </source>
</evidence>
<dbReference type="SUPFAM" id="SSF47384">
    <property type="entry name" value="Homodimeric domain of signal transducing histidine kinase"/>
    <property type="match status" value="1"/>
</dbReference>
<evidence type="ECO:0000256" key="5">
    <source>
        <dbReference type="ARBA" id="ARBA00022679"/>
    </source>
</evidence>
<accession>A0A7X1NMY2</accession>
<dbReference type="PROSITE" id="PS50109">
    <property type="entry name" value="HIS_KIN"/>
    <property type="match status" value="1"/>
</dbReference>
<dbReference type="Gene3D" id="1.10.287.130">
    <property type="match status" value="1"/>
</dbReference>
<comment type="catalytic activity">
    <reaction evidence="1">
        <text>ATP + protein L-histidine = ADP + protein N-phospho-L-histidine.</text>
        <dbReference type="EC" id="2.7.13.3"/>
    </reaction>
</comment>
<dbReference type="Pfam" id="PF08448">
    <property type="entry name" value="PAS_4"/>
    <property type="match status" value="1"/>
</dbReference>
<dbReference type="InterPro" id="IPR004358">
    <property type="entry name" value="Sig_transdc_His_kin-like_C"/>
</dbReference>
<evidence type="ECO:0000256" key="2">
    <source>
        <dbReference type="ARBA" id="ARBA00004236"/>
    </source>
</evidence>
<dbReference type="Proteomes" id="UP000326464">
    <property type="component" value="Unassembled WGS sequence"/>
</dbReference>
<evidence type="ECO:0000313" key="11">
    <source>
        <dbReference type="Proteomes" id="UP000326464"/>
    </source>
</evidence>
<dbReference type="OrthoDB" id="9757990at2"/>
<name>A0A7X1NMY2_9MICC</name>
<feature type="transmembrane region" description="Helical" evidence="8">
    <location>
        <begin position="150"/>
        <end position="172"/>
    </location>
</feature>
<dbReference type="EMBL" id="VJXX01000001">
    <property type="protein sequence ID" value="MPY09817.1"/>
    <property type="molecule type" value="Genomic_DNA"/>
</dbReference>
<dbReference type="AlphaFoldDB" id="A0A7X1NMY2"/>
<comment type="caution">
    <text evidence="10">The sequence shown here is derived from an EMBL/GenBank/DDBJ whole genome shotgun (WGS) entry which is preliminary data.</text>
</comment>
<feature type="transmembrane region" description="Helical" evidence="8">
    <location>
        <begin position="56"/>
        <end position="73"/>
    </location>
</feature>
<dbReference type="CDD" id="cd00082">
    <property type="entry name" value="HisKA"/>
    <property type="match status" value="1"/>
</dbReference>
<dbReference type="SMART" id="SM00388">
    <property type="entry name" value="HisKA"/>
    <property type="match status" value="1"/>
</dbReference>
<dbReference type="CDD" id="cd00075">
    <property type="entry name" value="HATPase"/>
    <property type="match status" value="1"/>
</dbReference>
<protein>
    <recommendedName>
        <fullName evidence="3">histidine kinase</fullName>
        <ecNumber evidence="3">2.7.13.3</ecNumber>
    </recommendedName>
</protein>
<dbReference type="InterPro" id="IPR013656">
    <property type="entry name" value="PAS_4"/>
</dbReference>
<dbReference type="Gene3D" id="3.30.565.10">
    <property type="entry name" value="Histidine kinase-like ATPase, C-terminal domain"/>
    <property type="match status" value="1"/>
</dbReference>
<keyword evidence="5" id="KW-0808">Transferase</keyword>
<evidence type="ECO:0000313" key="10">
    <source>
        <dbReference type="EMBL" id="MPY09817.1"/>
    </source>
</evidence>
<evidence type="ECO:0000256" key="6">
    <source>
        <dbReference type="ARBA" id="ARBA00022777"/>
    </source>
</evidence>
<evidence type="ECO:0000259" key="9">
    <source>
        <dbReference type="PROSITE" id="PS50109"/>
    </source>
</evidence>
<dbReference type="InterPro" id="IPR036890">
    <property type="entry name" value="HATPase_C_sf"/>
</dbReference>
<dbReference type="PRINTS" id="PR00344">
    <property type="entry name" value="BCTRLSENSOR"/>
</dbReference>
<keyword evidence="6" id="KW-0418">Kinase</keyword>
<feature type="domain" description="Histidine kinase" evidence="9">
    <location>
        <begin position="336"/>
        <end position="550"/>
    </location>
</feature>
<comment type="subcellular location">
    <subcellularLocation>
        <location evidence="2">Cell membrane</location>
    </subcellularLocation>
</comment>
<evidence type="ECO:0000256" key="8">
    <source>
        <dbReference type="SAM" id="Phobius"/>
    </source>
</evidence>
<dbReference type="PANTHER" id="PTHR43547:SF2">
    <property type="entry name" value="HYBRID SIGNAL TRANSDUCTION HISTIDINE KINASE C"/>
    <property type="match status" value="1"/>
</dbReference>
<dbReference type="PANTHER" id="PTHR43547">
    <property type="entry name" value="TWO-COMPONENT HISTIDINE KINASE"/>
    <property type="match status" value="1"/>
</dbReference>
<dbReference type="InterPro" id="IPR003594">
    <property type="entry name" value="HATPase_dom"/>
</dbReference>
<reference evidence="11" key="1">
    <citation type="submission" date="2019-07" db="EMBL/GenBank/DDBJ databases">
        <title>Arthrobacter KR32 sp. nov., isolated from mountain cheese made of cows milk.</title>
        <authorList>
            <person name="Flegler A."/>
        </authorList>
    </citation>
    <scope>NUCLEOTIDE SEQUENCE [LARGE SCALE GENOMIC DNA]</scope>
    <source>
        <strain evidence="11">KR32</strain>
    </source>
</reference>
<proteinExistence type="predicted"/>
<dbReference type="EC" id="2.7.13.3" evidence="3"/>
<dbReference type="Gene3D" id="3.30.450.20">
    <property type="entry name" value="PAS domain"/>
    <property type="match status" value="1"/>
</dbReference>
<keyword evidence="11" id="KW-1185">Reference proteome</keyword>
<sequence length="564" mass="60495">MPRDASAVWLRAAASKVVVDRSVVLCQVPLSLIILVIGITGPILRPGLVSDPTFELGFSVILVLLAASVVVPWRELPRGTLLLVPVLDFPAIALVRAGAMESQPALGVLAIFPVLWLMRSSLPTWAALALTGAGSLLITAWPLLGAFDPALAHSYLGVLLLPIVMLCIGVAIRIMSLNARARELEIERKDRELNELLRAAIDRERVLTAILNTVDVGLTAVDAQGATTMTNRQQELFNRLAAGPDDDGGGAPSLVFGADRTTPLPVDRRPIYRALTGETFADQLVWVGDGEAQRALSTAARPITNADGALTGALIACSDVTELVEAVTAKDAFISNISHEFHAPLTSVLGYLELVLEDEHPLPPHLRGYVDVAGRNAERVLHLVADLLSTAGDQVRVHPRPVDLAALIEMSVRSNRLRAQKNRVKLRSDVQEPLWTLIDPLRISQVLDNLLSNAIKYSPDGGMVTVHAEESESAIALHVEDRGMGMTEQEAQQVFSRFYRTPSARRADIAGAGLGLAITRSIVESHGGSIHCASSPGKGSRFTVTLPVNGEVGRVQHPSMEESA</sequence>
<dbReference type="GO" id="GO:0000155">
    <property type="term" value="F:phosphorelay sensor kinase activity"/>
    <property type="evidence" value="ECO:0007669"/>
    <property type="project" value="InterPro"/>
</dbReference>
<feature type="transmembrane region" description="Helical" evidence="8">
    <location>
        <begin position="22"/>
        <end position="44"/>
    </location>
</feature>
<dbReference type="Pfam" id="PF00512">
    <property type="entry name" value="HisKA"/>
    <property type="match status" value="1"/>
</dbReference>
<organism evidence="10 11">
    <name type="scientific">Arthrobacter bussei</name>
    <dbReference type="NCBI Taxonomy" id="2594179"/>
    <lineage>
        <taxon>Bacteria</taxon>
        <taxon>Bacillati</taxon>
        <taxon>Actinomycetota</taxon>
        <taxon>Actinomycetes</taxon>
        <taxon>Micrococcales</taxon>
        <taxon>Micrococcaceae</taxon>
        <taxon>Arthrobacter</taxon>
    </lineage>
</organism>